<dbReference type="GO" id="GO:0034220">
    <property type="term" value="P:monoatomic ion transmembrane transport"/>
    <property type="evidence" value="ECO:0007669"/>
    <property type="project" value="InterPro"/>
</dbReference>
<evidence type="ECO:0000256" key="4">
    <source>
        <dbReference type="ARBA" id="ARBA00022452"/>
    </source>
</evidence>
<dbReference type="PRINTS" id="PR00184">
    <property type="entry name" value="NEISSPPORIN"/>
</dbReference>
<keyword evidence="4" id="KW-1134">Transmembrane beta strand</keyword>
<evidence type="ECO:0000256" key="7">
    <source>
        <dbReference type="ARBA" id="ARBA00023065"/>
    </source>
</evidence>
<dbReference type="CDD" id="cd00342">
    <property type="entry name" value="gram_neg_porins"/>
    <property type="match status" value="1"/>
</dbReference>
<feature type="chain" id="PRO_5032510577" evidence="11">
    <location>
        <begin position="21"/>
        <end position="339"/>
    </location>
</feature>
<evidence type="ECO:0000313" key="14">
    <source>
        <dbReference type="Proteomes" id="UP000451565"/>
    </source>
</evidence>
<feature type="signal peptide" evidence="11">
    <location>
        <begin position="1"/>
        <end position="20"/>
    </location>
</feature>
<evidence type="ECO:0000256" key="5">
    <source>
        <dbReference type="ARBA" id="ARBA00022692"/>
    </source>
</evidence>
<protein>
    <submittedName>
        <fullName evidence="13">Porin</fullName>
    </submittedName>
</protein>
<evidence type="ECO:0000256" key="8">
    <source>
        <dbReference type="ARBA" id="ARBA00023114"/>
    </source>
</evidence>
<dbReference type="GO" id="GO:0009279">
    <property type="term" value="C:cell outer membrane"/>
    <property type="evidence" value="ECO:0007669"/>
    <property type="project" value="UniProtKB-SubCell"/>
</dbReference>
<keyword evidence="7" id="KW-0406">Ion transport</keyword>
<accession>A0A843YN03</accession>
<name>A0A843YN03_9BURK</name>
<keyword evidence="8" id="KW-0626">Porin</keyword>
<evidence type="ECO:0000256" key="11">
    <source>
        <dbReference type="SAM" id="SignalP"/>
    </source>
</evidence>
<dbReference type="InterPro" id="IPR033900">
    <property type="entry name" value="Gram_neg_porin_domain"/>
</dbReference>
<dbReference type="PRINTS" id="PR00182">
    <property type="entry name" value="ECOLNEIPORIN"/>
</dbReference>
<dbReference type="Proteomes" id="UP000451565">
    <property type="component" value="Unassembled WGS sequence"/>
</dbReference>
<comment type="subcellular location">
    <subcellularLocation>
        <location evidence="1">Cell outer membrane</location>
        <topology evidence="1">Multi-pass membrane protein</topology>
    </subcellularLocation>
</comment>
<feature type="domain" description="Porin" evidence="12">
    <location>
        <begin position="12"/>
        <end position="311"/>
    </location>
</feature>
<gene>
    <name evidence="13" type="ORF">GEV47_09130</name>
</gene>
<dbReference type="PANTHER" id="PTHR34501">
    <property type="entry name" value="PROTEIN YDDL-RELATED"/>
    <property type="match status" value="1"/>
</dbReference>
<keyword evidence="3" id="KW-0813">Transport</keyword>
<dbReference type="RefSeq" id="WP_153234460.1">
    <property type="nucleotide sequence ID" value="NZ_WINI01000004.1"/>
</dbReference>
<dbReference type="AlphaFoldDB" id="A0A843YN03"/>
<evidence type="ECO:0000256" key="3">
    <source>
        <dbReference type="ARBA" id="ARBA00022448"/>
    </source>
</evidence>
<evidence type="ECO:0000256" key="2">
    <source>
        <dbReference type="ARBA" id="ARBA00011233"/>
    </source>
</evidence>
<dbReference type="SUPFAM" id="SSF56935">
    <property type="entry name" value="Porins"/>
    <property type="match status" value="1"/>
</dbReference>
<keyword evidence="10" id="KW-0998">Cell outer membrane</keyword>
<keyword evidence="9" id="KW-0472">Membrane</keyword>
<keyword evidence="14" id="KW-1185">Reference proteome</keyword>
<evidence type="ECO:0000256" key="9">
    <source>
        <dbReference type="ARBA" id="ARBA00023136"/>
    </source>
</evidence>
<keyword evidence="5" id="KW-0812">Transmembrane</keyword>
<organism evidence="13 14">
    <name type="scientific">Glaciimonas soli</name>
    <dbReference type="NCBI Taxonomy" id="2590999"/>
    <lineage>
        <taxon>Bacteria</taxon>
        <taxon>Pseudomonadati</taxon>
        <taxon>Pseudomonadota</taxon>
        <taxon>Betaproteobacteria</taxon>
        <taxon>Burkholderiales</taxon>
        <taxon>Oxalobacteraceae</taxon>
        <taxon>Glaciimonas</taxon>
    </lineage>
</organism>
<dbReference type="InterPro" id="IPR002299">
    <property type="entry name" value="Porin_Neis"/>
</dbReference>
<dbReference type="PANTHER" id="PTHR34501:SF9">
    <property type="entry name" value="MAJOR OUTER MEMBRANE PROTEIN P.IA"/>
    <property type="match status" value="1"/>
</dbReference>
<dbReference type="Pfam" id="PF13609">
    <property type="entry name" value="Porin_4"/>
    <property type="match status" value="1"/>
</dbReference>
<reference evidence="13 14" key="1">
    <citation type="submission" date="2019-10" db="EMBL/GenBank/DDBJ databases">
        <title>Glaciimonas soli sp. nov., a psychrophilic bacterium isolated from the forest soil of a high elevation mountain in Taiwan.</title>
        <authorList>
            <person name="Wang L.-T."/>
            <person name="Shieh W.Y."/>
        </authorList>
    </citation>
    <scope>NUCLEOTIDE SEQUENCE [LARGE SCALE GENOMIC DNA]</scope>
    <source>
        <strain evidence="13 14">GS1</strain>
    </source>
</reference>
<evidence type="ECO:0000256" key="6">
    <source>
        <dbReference type="ARBA" id="ARBA00022729"/>
    </source>
</evidence>
<dbReference type="OrthoDB" id="8576858at2"/>
<dbReference type="InterPro" id="IPR023614">
    <property type="entry name" value="Porin_dom_sf"/>
</dbReference>
<proteinExistence type="predicted"/>
<evidence type="ECO:0000256" key="1">
    <source>
        <dbReference type="ARBA" id="ARBA00004571"/>
    </source>
</evidence>
<comment type="subunit">
    <text evidence="2">Homotrimer.</text>
</comment>
<keyword evidence="6 11" id="KW-0732">Signal</keyword>
<evidence type="ECO:0000313" key="13">
    <source>
        <dbReference type="EMBL" id="MQR00845.1"/>
    </source>
</evidence>
<evidence type="ECO:0000259" key="12">
    <source>
        <dbReference type="Pfam" id="PF13609"/>
    </source>
</evidence>
<comment type="caution">
    <text evidence="13">The sequence shown here is derived from an EMBL/GenBank/DDBJ whole genome shotgun (WGS) entry which is preliminary data.</text>
</comment>
<dbReference type="GO" id="GO:0046930">
    <property type="term" value="C:pore complex"/>
    <property type="evidence" value="ECO:0007669"/>
    <property type="project" value="UniProtKB-KW"/>
</dbReference>
<sequence>MKIKGVMLVGLLLAGAQVHADDGLTISGWVDVNVERLGSANGDSVGMSSGGLNSSRLVFSDSENLGAGWKAFFTYEMQFAANTGAGPTPRQSFVGATGPYGTLSLGRQNTPSYWVAGYADPSWSADFSMVSNMEFFYAPYRESNSINYNTPRIGGFQGRFMYSTGANDGTRNGRYLSTGVDYRNGPLYAGIVSDLTNTKNLYSSDIPTSRDNYFVATYSFGNLEPTFIYHTYNGYYAYPPYTAFQSKGWDVQIGARYNLSDRHSFFASYVRRKDDYNVSLSDANGGVVGYDYHFSKRTDMYFNYARILAKNQTAIQYPVTFSSYPTPTSGVQIGLRHGF</sequence>
<dbReference type="GO" id="GO:0015288">
    <property type="term" value="F:porin activity"/>
    <property type="evidence" value="ECO:0007669"/>
    <property type="project" value="UniProtKB-KW"/>
</dbReference>
<dbReference type="Gene3D" id="2.40.160.10">
    <property type="entry name" value="Porin"/>
    <property type="match status" value="1"/>
</dbReference>
<dbReference type="InterPro" id="IPR050298">
    <property type="entry name" value="Gram-neg_bact_OMP"/>
</dbReference>
<dbReference type="EMBL" id="WINI01000004">
    <property type="protein sequence ID" value="MQR00845.1"/>
    <property type="molecule type" value="Genomic_DNA"/>
</dbReference>
<dbReference type="InterPro" id="IPR001702">
    <property type="entry name" value="Porin_Gram-ve"/>
</dbReference>
<evidence type="ECO:0000256" key="10">
    <source>
        <dbReference type="ARBA" id="ARBA00023237"/>
    </source>
</evidence>